<protein>
    <recommendedName>
        <fullName evidence="4">Acyltransferase 3 domain-containing protein</fullName>
    </recommendedName>
</protein>
<evidence type="ECO:0000259" key="4">
    <source>
        <dbReference type="Pfam" id="PF01757"/>
    </source>
</evidence>
<feature type="transmembrane region" description="Helical" evidence="3">
    <location>
        <begin position="268"/>
        <end position="290"/>
    </location>
</feature>
<name>A0A229UTA7_9BACL</name>
<evidence type="ECO:0000313" key="5">
    <source>
        <dbReference type="EMBL" id="OXM86563.1"/>
    </source>
</evidence>
<feature type="transmembrane region" description="Helical" evidence="3">
    <location>
        <begin position="12"/>
        <end position="35"/>
    </location>
</feature>
<evidence type="ECO:0000313" key="6">
    <source>
        <dbReference type="Proteomes" id="UP000215509"/>
    </source>
</evidence>
<dbReference type="PANTHER" id="PTHR37312">
    <property type="entry name" value="MEMBRANE-BOUND ACYLTRANSFERASE YKRP-RELATED"/>
    <property type="match status" value="1"/>
</dbReference>
<dbReference type="InterPro" id="IPR052734">
    <property type="entry name" value="Nod_factor_acetyltransferase"/>
</dbReference>
<dbReference type="PANTHER" id="PTHR37312:SF1">
    <property type="entry name" value="MEMBRANE-BOUND ACYLTRANSFERASE YKRP-RELATED"/>
    <property type="match status" value="1"/>
</dbReference>
<feature type="transmembrane region" description="Helical" evidence="3">
    <location>
        <begin position="188"/>
        <end position="208"/>
    </location>
</feature>
<accession>A0A229UTA7</accession>
<organism evidence="5 6">
    <name type="scientific">Paenibacillus rigui</name>
    <dbReference type="NCBI Taxonomy" id="554312"/>
    <lineage>
        <taxon>Bacteria</taxon>
        <taxon>Bacillati</taxon>
        <taxon>Bacillota</taxon>
        <taxon>Bacilli</taxon>
        <taxon>Bacillales</taxon>
        <taxon>Paenibacillaceae</taxon>
        <taxon>Paenibacillus</taxon>
    </lineage>
</organism>
<feature type="transmembrane region" description="Helical" evidence="3">
    <location>
        <begin position="41"/>
        <end position="61"/>
    </location>
</feature>
<feature type="transmembrane region" description="Helical" evidence="3">
    <location>
        <begin position="73"/>
        <end position="91"/>
    </location>
</feature>
<feature type="domain" description="Acyltransferase 3" evidence="4">
    <location>
        <begin position="17"/>
        <end position="313"/>
    </location>
</feature>
<evidence type="ECO:0000256" key="3">
    <source>
        <dbReference type="SAM" id="Phobius"/>
    </source>
</evidence>
<dbReference type="AlphaFoldDB" id="A0A229UTA7"/>
<dbReference type="EMBL" id="NMQW01000013">
    <property type="protein sequence ID" value="OXM86563.1"/>
    <property type="molecule type" value="Genomic_DNA"/>
</dbReference>
<comment type="caution">
    <text evidence="5">The sequence shown here is derived from an EMBL/GenBank/DDBJ whole genome shotgun (WGS) entry which is preliminary data.</text>
</comment>
<sequence length="341" mass="38346">MLNQGKGSAYDTYFLNTRFVLIVLVVIGNLLMPLLPRDAEAQAIVLTIFTFHMPVFVFVTGHFSKSFPKDPHAMRILMTIVLQYVIFQSLYSALDFLFFHTGGTIYSFWAPYWMLWFLFSHLCWKLLLLLFIKIKQPLAAAVLIGIAVGYLPFDGLWLSVSRTFVFFPFFLAGYYYRGEWLQKAARQPLAKLAGSLVLLLVIAGFYSGRLPAGIDWLLGSRTYGELHLMHWYAGLYRMGYYAAAVLVSAAFLLLQTERKGRLTEWGERTVYVFLLHGAGLKLLAAAGLYSMAGFPAGIPVLLGSAIVLTVLLSHARVAALTHPLIHPDPVLLSKARHFRRA</sequence>
<evidence type="ECO:0000256" key="1">
    <source>
        <dbReference type="ARBA" id="ARBA00004370"/>
    </source>
</evidence>
<dbReference type="RefSeq" id="WP_094014510.1">
    <property type="nucleotide sequence ID" value="NZ_NMQW01000013.1"/>
</dbReference>
<keyword evidence="3" id="KW-0472">Membrane</keyword>
<dbReference type="Proteomes" id="UP000215509">
    <property type="component" value="Unassembled WGS sequence"/>
</dbReference>
<feature type="transmembrane region" description="Helical" evidence="3">
    <location>
        <begin position="238"/>
        <end position="256"/>
    </location>
</feature>
<evidence type="ECO:0000256" key="2">
    <source>
        <dbReference type="ARBA" id="ARBA00007400"/>
    </source>
</evidence>
<gene>
    <name evidence="5" type="ORF">CF651_08895</name>
</gene>
<dbReference type="GO" id="GO:0016747">
    <property type="term" value="F:acyltransferase activity, transferring groups other than amino-acyl groups"/>
    <property type="evidence" value="ECO:0007669"/>
    <property type="project" value="InterPro"/>
</dbReference>
<keyword evidence="3" id="KW-1133">Transmembrane helix</keyword>
<reference evidence="5 6" key="1">
    <citation type="submission" date="2017-07" db="EMBL/GenBank/DDBJ databases">
        <title>Genome sequencing and assembly of Paenibacillus rigui.</title>
        <authorList>
            <person name="Mayilraj S."/>
        </authorList>
    </citation>
    <scope>NUCLEOTIDE SEQUENCE [LARGE SCALE GENOMIC DNA]</scope>
    <source>
        <strain evidence="5 6">JCM 16352</strain>
    </source>
</reference>
<proteinExistence type="inferred from homology"/>
<feature type="transmembrane region" description="Helical" evidence="3">
    <location>
        <begin position="156"/>
        <end position="176"/>
    </location>
</feature>
<dbReference type="InterPro" id="IPR002656">
    <property type="entry name" value="Acyl_transf_3_dom"/>
</dbReference>
<feature type="transmembrane region" description="Helical" evidence="3">
    <location>
        <begin position="126"/>
        <end position="150"/>
    </location>
</feature>
<comment type="similarity">
    <text evidence="2">Belongs to the acyltransferase 3 family.</text>
</comment>
<feature type="transmembrane region" description="Helical" evidence="3">
    <location>
        <begin position="296"/>
        <end position="315"/>
    </location>
</feature>
<keyword evidence="3" id="KW-0812">Transmembrane</keyword>
<dbReference type="OrthoDB" id="6623990at2"/>
<keyword evidence="6" id="KW-1185">Reference proteome</keyword>
<dbReference type="Pfam" id="PF01757">
    <property type="entry name" value="Acyl_transf_3"/>
    <property type="match status" value="1"/>
</dbReference>
<comment type="subcellular location">
    <subcellularLocation>
        <location evidence="1">Membrane</location>
    </subcellularLocation>
</comment>